<reference evidence="11 12" key="1">
    <citation type="submission" date="2017-06" db="EMBL/GenBank/DDBJ databases">
        <title>Complete genome sequence of Nitrospirillum amazonense strain CBAmC, an endophytic nitrogen-fixing and plant growth-promoting bacterium, isolated from sugarcane.</title>
        <authorList>
            <person name="Schwab S."/>
            <person name="dos Santos Teixeira K.R."/>
            <person name="Simoes Araujo J.L."/>
            <person name="Soares Vidal M."/>
            <person name="Borges de Freitas H.R."/>
            <person name="Rivello Crivelaro A.L."/>
            <person name="Bueno de Camargo Nunes A."/>
            <person name="dos Santos C.M."/>
            <person name="Palmeira da Silva Rosa D."/>
            <person name="da Silva Padilha D."/>
            <person name="da Silva E."/>
            <person name="Araujo Terra L."/>
            <person name="Soares Mendes V."/>
            <person name="Farinelli L."/>
            <person name="Magalhaes Cruz L."/>
            <person name="Baldani J.I."/>
        </authorList>
    </citation>
    <scope>NUCLEOTIDE SEQUENCE [LARGE SCALE GENOMIC DNA]</scope>
    <source>
        <strain evidence="11 12">CBAmC</strain>
    </source>
</reference>
<dbReference type="HAMAP" id="MF_00236">
    <property type="entry name" value="TatA_E"/>
    <property type="match status" value="1"/>
</dbReference>
<evidence type="ECO:0000256" key="6">
    <source>
        <dbReference type="ARBA" id="ARBA00022989"/>
    </source>
</evidence>
<dbReference type="RefSeq" id="WP_088873272.1">
    <property type="nucleotide sequence ID" value="NZ_CP022111.1"/>
</dbReference>
<keyword evidence="8 9" id="KW-0472">Membrane</keyword>
<keyword evidence="3 9" id="KW-1003">Cell membrane</keyword>
<accession>A0A248JVI2</accession>
<evidence type="ECO:0000256" key="8">
    <source>
        <dbReference type="ARBA" id="ARBA00023136"/>
    </source>
</evidence>
<dbReference type="AlphaFoldDB" id="A0A248JVI2"/>
<name>A0A248JVI2_9PROT</name>
<feature type="region of interest" description="Disordered" evidence="10">
    <location>
        <begin position="44"/>
        <end position="75"/>
    </location>
</feature>
<feature type="compositionally biased region" description="Polar residues" evidence="10">
    <location>
        <begin position="61"/>
        <end position="75"/>
    </location>
</feature>
<dbReference type="Gene3D" id="1.20.5.3310">
    <property type="match status" value="1"/>
</dbReference>
<sequence length="75" mass="8080">MGSFSIWHWLIVLFIALLLFGNRLPRMMGDFGKGIKNFKAGLNEQEEGGASAPRSIDGHTDASTTSAPKDTVSKG</sequence>
<dbReference type="PANTHER" id="PTHR42982:SF1">
    <property type="entry name" value="SEC-INDEPENDENT PROTEIN TRANSLOCASE PROTEIN TATA"/>
    <property type="match status" value="1"/>
</dbReference>
<dbReference type="GO" id="GO:0043953">
    <property type="term" value="P:protein transport by the Tat complex"/>
    <property type="evidence" value="ECO:0007669"/>
    <property type="project" value="UniProtKB-UniRule"/>
</dbReference>
<keyword evidence="5 9" id="KW-0653">Protein transport</keyword>
<keyword evidence="4 9" id="KW-0812">Transmembrane</keyword>
<evidence type="ECO:0000256" key="5">
    <source>
        <dbReference type="ARBA" id="ARBA00022927"/>
    </source>
</evidence>
<evidence type="ECO:0000256" key="10">
    <source>
        <dbReference type="SAM" id="MobiDB-lite"/>
    </source>
</evidence>
<evidence type="ECO:0000256" key="7">
    <source>
        <dbReference type="ARBA" id="ARBA00023010"/>
    </source>
</evidence>
<dbReference type="Pfam" id="PF02416">
    <property type="entry name" value="TatA_B_E"/>
    <property type="match status" value="1"/>
</dbReference>
<feature type="transmembrane region" description="Helical" evidence="9">
    <location>
        <begin position="6"/>
        <end position="24"/>
    </location>
</feature>
<dbReference type="GO" id="GO:0033281">
    <property type="term" value="C:TAT protein transport complex"/>
    <property type="evidence" value="ECO:0007669"/>
    <property type="project" value="UniProtKB-UniRule"/>
</dbReference>
<gene>
    <name evidence="9" type="primary">tatA</name>
    <name evidence="11" type="ORF">Y958_17575</name>
</gene>
<comment type="similarity">
    <text evidence="9">Belongs to the TatA/E family.</text>
</comment>
<dbReference type="Proteomes" id="UP000197153">
    <property type="component" value="Chromosome 2"/>
</dbReference>
<keyword evidence="12" id="KW-1185">Reference proteome</keyword>
<evidence type="ECO:0000256" key="3">
    <source>
        <dbReference type="ARBA" id="ARBA00022475"/>
    </source>
</evidence>
<dbReference type="InterPro" id="IPR003369">
    <property type="entry name" value="TatA/B/E"/>
</dbReference>
<comment type="subcellular location">
    <subcellularLocation>
        <location evidence="1 9">Cell membrane</location>
        <topology evidence="1 9">Single-pass membrane protein</topology>
    </subcellularLocation>
</comment>
<comment type="function">
    <text evidence="9">Part of the twin-arginine translocation (Tat) system that transports large folded proteins containing a characteristic twin-arginine motif in their signal peptide across membranes. TatA could form the protein-conducting channel of the Tat system.</text>
</comment>
<comment type="subunit">
    <text evidence="9">The Tat system comprises two distinct complexes: a TatABC complex, containing multiple copies of TatA, TatB and TatC subunits, and a separate TatA complex, containing only TatA subunits. Substrates initially bind to the TatABC complex, which probably triggers association of the separate TatA complex to form the active translocon.</text>
</comment>
<dbReference type="NCBIfam" id="TIGR01411">
    <property type="entry name" value="tatAE"/>
    <property type="match status" value="1"/>
</dbReference>
<organism evidence="11 12">
    <name type="scientific">Nitrospirillum viridazoti CBAmc</name>
    <dbReference type="NCBI Taxonomy" id="1441467"/>
    <lineage>
        <taxon>Bacteria</taxon>
        <taxon>Pseudomonadati</taxon>
        <taxon>Pseudomonadota</taxon>
        <taxon>Alphaproteobacteria</taxon>
        <taxon>Rhodospirillales</taxon>
        <taxon>Azospirillaceae</taxon>
        <taxon>Nitrospirillum</taxon>
        <taxon>Nitrospirillum viridazoti</taxon>
    </lineage>
</organism>
<evidence type="ECO:0000313" key="12">
    <source>
        <dbReference type="Proteomes" id="UP000197153"/>
    </source>
</evidence>
<evidence type="ECO:0000256" key="1">
    <source>
        <dbReference type="ARBA" id="ARBA00004162"/>
    </source>
</evidence>
<keyword evidence="6 9" id="KW-1133">Transmembrane helix</keyword>
<dbReference type="EMBL" id="CP022111">
    <property type="protein sequence ID" value="ASG22722.1"/>
    <property type="molecule type" value="Genomic_DNA"/>
</dbReference>
<dbReference type="KEGG" id="nao:Y958_17575"/>
<keyword evidence="2 9" id="KW-0813">Transport</keyword>
<evidence type="ECO:0000313" key="11">
    <source>
        <dbReference type="EMBL" id="ASG22722.1"/>
    </source>
</evidence>
<evidence type="ECO:0000256" key="9">
    <source>
        <dbReference type="HAMAP-Rule" id="MF_00236"/>
    </source>
</evidence>
<dbReference type="PANTHER" id="PTHR42982">
    <property type="entry name" value="SEC-INDEPENDENT PROTEIN TRANSLOCASE PROTEIN TATA"/>
    <property type="match status" value="1"/>
</dbReference>
<proteinExistence type="inferred from homology"/>
<dbReference type="GO" id="GO:0008320">
    <property type="term" value="F:protein transmembrane transporter activity"/>
    <property type="evidence" value="ECO:0007669"/>
    <property type="project" value="UniProtKB-UniRule"/>
</dbReference>
<evidence type="ECO:0000256" key="4">
    <source>
        <dbReference type="ARBA" id="ARBA00022692"/>
    </source>
</evidence>
<protein>
    <recommendedName>
        <fullName evidence="9">Sec-independent protein translocase protein TatA</fullName>
    </recommendedName>
</protein>
<keyword evidence="7 9" id="KW-0811">Translocation</keyword>
<dbReference type="InterPro" id="IPR006312">
    <property type="entry name" value="TatA/E"/>
</dbReference>
<evidence type="ECO:0000256" key="2">
    <source>
        <dbReference type="ARBA" id="ARBA00022448"/>
    </source>
</evidence>